<accession>A0AAD3TP51</accession>
<name>A0AAD3TP51_9TREE</name>
<evidence type="ECO:0000313" key="2">
    <source>
        <dbReference type="Proteomes" id="UP001222932"/>
    </source>
</evidence>
<keyword evidence="2" id="KW-1185">Reference proteome</keyword>
<dbReference type="EMBL" id="BTCM01000001">
    <property type="protein sequence ID" value="GMK54270.1"/>
    <property type="molecule type" value="Genomic_DNA"/>
</dbReference>
<dbReference type="AlphaFoldDB" id="A0AAD3TP51"/>
<reference evidence="1" key="1">
    <citation type="journal article" date="2023" name="BMC Genomics">
        <title>Chromosome-level genome assemblies of Cutaneotrichosporon spp. (Trichosporonales, Basidiomycota) reveal imbalanced evolution between nucleotide sequences and chromosome synteny.</title>
        <authorList>
            <person name="Kobayashi Y."/>
            <person name="Kayamori A."/>
            <person name="Aoki K."/>
            <person name="Shiwa Y."/>
            <person name="Matsutani M."/>
            <person name="Fujita N."/>
            <person name="Sugita T."/>
            <person name="Iwasaki W."/>
            <person name="Tanaka N."/>
            <person name="Takashima M."/>
        </authorList>
    </citation>
    <scope>NUCLEOTIDE SEQUENCE</scope>
    <source>
        <strain evidence="1">HIS016</strain>
    </source>
</reference>
<gene>
    <name evidence="1" type="ORF">CspeluHIS016_0108560</name>
</gene>
<organism evidence="1 2">
    <name type="scientific">Cutaneotrichosporon spelunceum</name>
    <dbReference type="NCBI Taxonomy" id="1672016"/>
    <lineage>
        <taxon>Eukaryota</taxon>
        <taxon>Fungi</taxon>
        <taxon>Dikarya</taxon>
        <taxon>Basidiomycota</taxon>
        <taxon>Agaricomycotina</taxon>
        <taxon>Tremellomycetes</taxon>
        <taxon>Trichosporonales</taxon>
        <taxon>Trichosporonaceae</taxon>
        <taxon>Cutaneotrichosporon</taxon>
    </lineage>
</organism>
<evidence type="ECO:0000313" key="1">
    <source>
        <dbReference type="EMBL" id="GMK54270.1"/>
    </source>
</evidence>
<sequence>MTTKYANSPVSSASASAGPFFTYTAADDTRELRSLVHTLRSYATRPLSSTASSDSLPDLSSYAARPLSSTASSDSLWALSTTSTDSAYSHLSYDADSHCASWPNSVLAFATDISDSSEEMDIEDREVAHLNGSEEAYFIHPEEAYFIDTEGAYFVYTGDALVDADDVPTLTGDVPTLAETEDAHTPFLDEVTSLAELDTMEDLDLDADDSGIDYGMCDAAVWAGWAHYPDDDWECLYARPHLLPPPPSPARMPKRANILPLLSLPQSTLATLLLLALVHPASSADLPDTDPVQSTPCLPHPVWLRRKLCTVLVHLLALGIVLCLAYTRLGTSQAVPMETITGDLFIPPPRAWTEGAIILETAQAMSISGTRGTSARIHTRTGELGDVTNFSSDCEVFRATFLPPAARVGSGALLHV</sequence>
<reference evidence="1" key="2">
    <citation type="submission" date="2023-06" db="EMBL/GenBank/DDBJ databases">
        <authorList>
            <person name="Kobayashi Y."/>
            <person name="Kayamori A."/>
            <person name="Aoki K."/>
            <person name="Shiwa Y."/>
            <person name="Fujita N."/>
            <person name="Sugita T."/>
            <person name="Iwasaki W."/>
            <person name="Tanaka N."/>
            <person name="Takashima M."/>
        </authorList>
    </citation>
    <scope>NUCLEOTIDE SEQUENCE</scope>
    <source>
        <strain evidence="1">HIS016</strain>
    </source>
</reference>
<dbReference type="Proteomes" id="UP001222932">
    <property type="component" value="Unassembled WGS sequence"/>
</dbReference>
<proteinExistence type="predicted"/>
<protein>
    <submittedName>
        <fullName evidence="1">Uncharacterized protein</fullName>
    </submittedName>
</protein>
<comment type="caution">
    <text evidence="1">The sequence shown here is derived from an EMBL/GenBank/DDBJ whole genome shotgun (WGS) entry which is preliminary data.</text>
</comment>